<feature type="region of interest" description="Disordered" evidence="1">
    <location>
        <begin position="127"/>
        <end position="151"/>
    </location>
</feature>
<name>A0A7R9GID0_9CRUS</name>
<proteinExistence type="predicted"/>
<dbReference type="EMBL" id="CAJPEX010005660">
    <property type="protein sequence ID" value="CAG0923727.1"/>
    <property type="molecule type" value="Genomic_DNA"/>
</dbReference>
<dbReference type="EMBL" id="OA887697">
    <property type="protein sequence ID" value="CAD7283575.1"/>
    <property type="molecule type" value="Genomic_DNA"/>
</dbReference>
<dbReference type="Proteomes" id="UP000678499">
    <property type="component" value="Unassembled WGS sequence"/>
</dbReference>
<keyword evidence="2" id="KW-0812">Transmembrane</keyword>
<evidence type="ECO:0000256" key="1">
    <source>
        <dbReference type="SAM" id="MobiDB-lite"/>
    </source>
</evidence>
<feature type="compositionally biased region" description="Basic and acidic residues" evidence="1">
    <location>
        <begin position="127"/>
        <end position="139"/>
    </location>
</feature>
<feature type="transmembrane region" description="Helical" evidence="2">
    <location>
        <begin position="347"/>
        <end position="369"/>
    </location>
</feature>
<evidence type="ECO:0000313" key="4">
    <source>
        <dbReference type="Proteomes" id="UP000678499"/>
    </source>
</evidence>
<evidence type="ECO:0000256" key="2">
    <source>
        <dbReference type="SAM" id="Phobius"/>
    </source>
</evidence>
<keyword evidence="4" id="KW-1185">Reference proteome</keyword>
<keyword evidence="2" id="KW-0472">Membrane</keyword>
<organism evidence="3">
    <name type="scientific">Notodromas monacha</name>
    <dbReference type="NCBI Taxonomy" id="399045"/>
    <lineage>
        <taxon>Eukaryota</taxon>
        <taxon>Metazoa</taxon>
        <taxon>Ecdysozoa</taxon>
        <taxon>Arthropoda</taxon>
        <taxon>Crustacea</taxon>
        <taxon>Oligostraca</taxon>
        <taxon>Ostracoda</taxon>
        <taxon>Podocopa</taxon>
        <taxon>Podocopida</taxon>
        <taxon>Cypridocopina</taxon>
        <taxon>Cypridoidea</taxon>
        <taxon>Cyprididae</taxon>
        <taxon>Notodromas</taxon>
    </lineage>
</organism>
<gene>
    <name evidence="3" type="ORF">NMOB1V02_LOCUS11188</name>
</gene>
<accession>A0A7R9GID0</accession>
<evidence type="ECO:0000313" key="3">
    <source>
        <dbReference type="EMBL" id="CAD7283575.1"/>
    </source>
</evidence>
<feature type="non-terminal residue" evidence="3">
    <location>
        <position position="1"/>
    </location>
</feature>
<dbReference type="AlphaFoldDB" id="A0A7R9GID0"/>
<protein>
    <submittedName>
        <fullName evidence="3">Uncharacterized protein</fullName>
    </submittedName>
</protein>
<keyword evidence="2" id="KW-1133">Transmembrane helix</keyword>
<reference evidence="3" key="1">
    <citation type="submission" date="2020-11" db="EMBL/GenBank/DDBJ databases">
        <authorList>
            <person name="Tran Van P."/>
        </authorList>
    </citation>
    <scope>NUCLEOTIDE SEQUENCE</scope>
</reference>
<sequence>AEKSTLSPSDPDEQVFLDTQENIPVSYRLSRADYRNHSHTRRGIVFSGGVPVEAIDDDVTTSPRQPSKRLHQCMFCNSTRDCDAGGIAEGVCREPDAFSCITLFLDRKAFNRVQASMNWGRRIIEKSDDDDEHSREPFAEKSTLSPSDPDEQVFLDTQENIPVSYRLSRADYRNHSHTRRGIVFSGGVPVEAIDDDVTTSPRQPSKRLHQCMFCNSTRDCDAGGIAEGVCREPDAFSCITLFLDRKAFNRVQASMNWGRRIIEKSDDDDEHSREPYVSMPTNIVGKHCHSRQVTGPVCGPFSERSFPLASFACWCPFDRCNRETCLIQDVCNKLGDPDGAVAGCKPVGLLIIVTTCGMTMIFFRISLIFSIV</sequence>